<comment type="subcellular location">
    <subcellularLocation>
        <location evidence="3 16">Cytoplasm</location>
    </subcellularLocation>
</comment>
<dbReference type="InterPro" id="IPR000121">
    <property type="entry name" value="PEP_util_C"/>
</dbReference>
<keyword evidence="11 16" id="KW-0598">Phosphotransferase system</keyword>
<comment type="catalytic activity">
    <reaction evidence="1 16">
        <text>L-histidyl-[protein] + phosphoenolpyruvate = N(pros)-phospho-L-histidyl-[protein] + pyruvate</text>
        <dbReference type="Rhea" id="RHEA:23880"/>
        <dbReference type="Rhea" id="RHEA-COMP:9745"/>
        <dbReference type="Rhea" id="RHEA-COMP:9746"/>
        <dbReference type="ChEBI" id="CHEBI:15361"/>
        <dbReference type="ChEBI" id="CHEBI:29979"/>
        <dbReference type="ChEBI" id="CHEBI:58702"/>
        <dbReference type="ChEBI" id="CHEBI:64837"/>
        <dbReference type="EC" id="2.7.3.9"/>
    </reaction>
</comment>
<feature type="binding site" evidence="18">
    <location>
        <position position="472"/>
    </location>
    <ligand>
        <name>phosphoenolpyruvate</name>
        <dbReference type="ChEBI" id="CHEBI:58702"/>
    </ligand>
</feature>
<evidence type="ECO:0000256" key="11">
    <source>
        <dbReference type="ARBA" id="ARBA00022683"/>
    </source>
</evidence>
<evidence type="ECO:0000259" key="23">
    <source>
        <dbReference type="Pfam" id="PF05524"/>
    </source>
</evidence>
<feature type="active site" description="Tele-phosphohistidine intermediate" evidence="17">
    <location>
        <position position="190"/>
    </location>
</feature>
<gene>
    <name evidence="24" type="primary">ptsP</name>
    <name evidence="24" type="ORF">C5Y98_20365</name>
</gene>
<dbReference type="Pfam" id="PF02896">
    <property type="entry name" value="PEP-utilizers_C"/>
    <property type="match status" value="1"/>
</dbReference>
<dbReference type="SUPFAM" id="SSF51621">
    <property type="entry name" value="Phosphoenolpyruvate/pyruvate domain"/>
    <property type="match status" value="1"/>
</dbReference>
<feature type="binding site" evidence="18">
    <location>
        <position position="333"/>
    </location>
    <ligand>
        <name>phosphoenolpyruvate</name>
        <dbReference type="ChEBI" id="CHEBI:58702"/>
    </ligand>
</feature>
<dbReference type="GO" id="GO:0008965">
    <property type="term" value="F:phosphoenolpyruvate-protein phosphotransferase activity"/>
    <property type="evidence" value="ECO:0007669"/>
    <property type="project" value="UniProtKB-EC"/>
</dbReference>
<feature type="binding site" evidence="19">
    <location>
        <position position="438"/>
    </location>
    <ligand>
        <name>Mg(2+)</name>
        <dbReference type="ChEBI" id="CHEBI:18420"/>
    </ligand>
</feature>
<evidence type="ECO:0000256" key="4">
    <source>
        <dbReference type="ARBA" id="ARBA00007837"/>
    </source>
</evidence>
<dbReference type="InterPro" id="IPR015813">
    <property type="entry name" value="Pyrv/PenolPyrv_kinase-like_dom"/>
</dbReference>
<dbReference type="SUPFAM" id="SSF47831">
    <property type="entry name" value="Enzyme I of the PEP:sugar phosphotransferase system HPr-binding (sub)domain"/>
    <property type="match status" value="1"/>
</dbReference>
<comment type="cofactor">
    <cofactor evidence="2 16 19">
        <name>Mg(2+)</name>
        <dbReference type="ChEBI" id="CHEBI:18420"/>
    </cofactor>
</comment>
<dbReference type="AlphaFoldDB" id="A0A2S8FHZ0"/>
<comment type="caution">
    <text evidence="24">The sequence shown here is derived from an EMBL/GenBank/DDBJ whole genome shotgun (WGS) entry which is preliminary data.</text>
</comment>
<evidence type="ECO:0000259" key="21">
    <source>
        <dbReference type="Pfam" id="PF00391"/>
    </source>
</evidence>
<evidence type="ECO:0000256" key="15">
    <source>
        <dbReference type="ARBA" id="ARBA00033235"/>
    </source>
</evidence>
<feature type="active site" description="Proton donor" evidence="17">
    <location>
        <position position="509"/>
    </location>
</feature>
<dbReference type="EC" id="2.7.3.9" evidence="5 16"/>
<evidence type="ECO:0000256" key="7">
    <source>
        <dbReference type="ARBA" id="ARBA00022448"/>
    </source>
</evidence>
<keyword evidence="8 16" id="KW-0963">Cytoplasm</keyword>
<feature type="binding site" evidence="19">
    <location>
        <position position="462"/>
    </location>
    <ligand>
        <name>Mg(2+)</name>
        <dbReference type="ChEBI" id="CHEBI:18420"/>
    </ligand>
</feature>
<dbReference type="InterPro" id="IPR036637">
    <property type="entry name" value="Phosphohistidine_dom_sf"/>
</dbReference>
<dbReference type="Gene3D" id="3.50.30.10">
    <property type="entry name" value="Phosphohistidine domain"/>
    <property type="match status" value="1"/>
</dbReference>
<evidence type="ECO:0000256" key="1">
    <source>
        <dbReference type="ARBA" id="ARBA00000683"/>
    </source>
</evidence>
<dbReference type="InterPro" id="IPR036618">
    <property type="entry name" value="PtsI_HPr-bd_sf"/>
</dbReference>
<keyword evidence="20" id="KW-0175">Coiled coil</keyword>
<protein>
    <recommendedName>
        <fullName evidence="6 16">Phosphoenolpyruvate-protein phosphotransferase</fullName>
        <ecNumber evidence="5 16">2.7.3.9</ecNumber>
    </recommendedName>
    <alternativeName>
        <fullName evidence="15 16">Phosphotransferase system, enzyme I</fullName>
    </alternativeName>
</protein>
<evidence type="ECO:0000256" key="16">
    <source>
        <dbReference type="PIRNR" id="PIRNR000732"/>
    </source>
</evidence>
<keyword evidence="13 16" id="KW-0418">Kinase</keyword>
<dbReference type="GO" id="GO:0046872">
    <property type="term" value="F:metal ion binding"/>
    <property type="evidence" value="ECO:0007669"/>
    <property type="project" value="UniProtKB-KW"/>
</dbReference>
<keyword evidence="7 16" id="KW-0813">Transport</keyword>
<dbReference type="Pfam" id="PF05524">
    <property type="entry name" value="PEP-utilisers_N"/>
    <property type="match status" value="1"/>
</dbReference>
<dbReference type="InterPro" id="IPR008731">
    <property type="entry name" value="PTS_EIN"/>
</dbReference>
<feature type="domain" description="PEP-utilising enzyme mobile" evidence="21">
    <location>
        <begin position="157"/>
        <end position="226"/>
    </location>
</feature>
<evidence type="ECO:0000256" key="2">
    <source>
        <dbReference type="ARBA" id="ARBA00001946"/>
    </source>
</evidence>
<feature type="binding site" evidence="18">
    <location>
        <begin position="461"/>
        <end position="462"/>
    </location>
    <ligand>
        <name>phosphoenolpyruvate</name>
        <dbReference type="ChEBI" id="CHEBI:58702"/>
    </ligand>
</feature>
<name>A0A2S8FHZ0_9BACT</name>
<evidence type="ECO:0000256" key="19">
    <source>
        <dbReference type="PIRSR" id="PIRSR000732-3"/>
    </source>
</evidence>
<reference evidence="24 25" key="1">
    <citation type="submission" date="2018-02" db="EMBL/GenBank/DDBJ databases">
        <title>Comparative genomes isolates from brazilian mangrove.</title>
        <authorList>
            <person name="Araujo J.E."/>
            <person name="Taketani R.G."/>
            <person name="Silva M.C.P."/>
            <person name="Loureco M.V."/>
            <person name="Andreote F.D."/>
        </authorList>
    </citation>
    <scope>NUCLEOTIDE SEQUENCE [LARGE SCALE GENOMIC DNA]</scope>
    <source>
        <strain evidence="24 25">NAP PRIS-MGV</strain>
    </source>
</reference>
<dbReference type="EMBL" id="PUIB01000019">
    <property type="protein sequence ID" value="PQO31767.1"/>
    <property type="molecule type" value="Genomic_DNA"/>
</dbReference>
<keyword evidence="14 16" id="KW-0460">Magnesium</keyword>
<comment type="function">
    <text evidence="16">General (non sugar-specific) component of the phosphoenolpyruvate-dependent sugar phosphotransferase system (sugar PTS). This major carbohydrate active-transport system catalyzes the phosphorylation of incoming sugar substrates concomitantly with their translocation across the cell membrane. Enzyme I transfers the phosphoryl group from phosphoenolpyruvate (PEP) to the phosphoryl carrier protein (HPr).</text>
</comment>
<dbReference type="GO" id="GO:0016301">
    <property type="term" value="F:kinase activity"/>
    <property type="evidence" value="ECO:0007669"/>
    <property type="project" value="UniProtKB-KW"/>
</dbReference>
<evidence type="ECO:0000313" key="24">
    <source>
        <dbReference type="EMBL" id="PQO31767.1"/>
    </source>
</evidence>
<proteinExistence type="inferred from homology"/>
<keyword evidence="10 16" id="KW-0808">Transferase</keyword>
<dbReference type="Pfam" id="PF00391">
    <property type="entry name" value="PEP-utilizers"/>
    <property type="match status" value="1"/>
</dbReference>
<dbReference type="InterPro" id="IPR040442">
    <property type="entry name" value="Pyrv_kinase-like_dom_sf"/>
</dbReference>
<organism evidence="24 25">
    <name type="scientific">Blastopirellula marina</name>
    <dbReference type="NCBI Taxonomy" id="124"/>
    <lineage>
        <taxon>Bacteria</taxon>
        <taxon>Pseudomonadati</taxon>
        <taxon>Planctomycetota</taxon>
        <taxon>Planctomycetia</taxon>
        <taxon>Pirellulales</taxon>
        <taxon>Pirellulaceae</taxon>
        <taxon>Blastopirellula</taxon>
    </lineage>
</organism>
<dbReference type="SUPFAM" id="SSF52009">
    <property type="entry name" value="Phosphohistidine domain"/>
    <property type="match status" value="1"/>
</dbReference>
<keyword evidence="12 16" id="KW-0479">Metal-binding</keyword>
<evidence type="ECO:0000256" key="3">
    <source>
        <dbReference type="ARBA" id="ARBA00004496"/>
    </source>
</evidence>
<dbReference type="OrthoDB" id="9765468at2"/>
<dbReference type="PANTHER" id="PTHR46244">
    <property type="entry name" value="PHOSPHOENOLPYRUVATE-PROTEIN PHOSPHOTRANSFERASE"/>
    <property type="match status" value="1"/>
</dbReference>
<dbReference type="PRINTS" id="PR01736">
    <property type="entry name" value="PHPHTRNFRASE"/>
</dbReference>
<evidence type="ECO:0000256" key="20">
    <source>
        <dbReference type="SAM" id="Coils"/>
    </source>
</evidence>
<evidence type="ECO:0000256" key="13">
    <source>
        <dbReference type="ARBA" id="ARBA00022777"/>
    </source>
</evidence>
<dbReference type="InterPro" id="IPR008279">
    <property type="entry name" value="PEP-util_enz_mobile_dom"/>
</dbReference>
<dbReference type="Proteomes" id="UP000239388">
    <property type="component" value="Unassembled WGS sequence"/>
</dbReference>
<dbReference type="InterPro" id="IPR050499">
    <property type="entry name" value="PEP-utilizing_PTS_enzyme"/>
</dbReference>
<dbReference type="InterPro" id="IPR024692">
    <property type="entry name" value="PTS_EI"/>
</dbReference>
<dbReference type="InterPro" id="IPR006318">
    <property type="entry name" value="PTS_EI-like"/>
</dbReference>
<comment type="similarity">
    <text evidence="4 16">Belongs to the PEP-utilizing enzyme family.</text>
</comment>
<evidence type="ECO:0000256" key="17">
    <source>
        <dbReference type="PIRSR" id="PIRSR000732-1"/>
    </source>
</evidence>
<dbReference type="Gene3D" id="3.20.20.60">
    <property type="entry name" value="Phosphoenolpyruvate-binding domains"/>
    <property type="match status" value="1"/>
</dbReference>
<evidence type="ECO:0000256" key="9">
    <source>
        <dbReference type="ARBA" id="ARBA00022597"/>
    </source>
</evidence>
<sequence>MEKGLAVSPGIAIGVAYCILEIFVNPDRKRLEEHEVNKELARYEQARERTAVDLAALQAKVEDQIGKNEGAIFAVHQTILRDPAFTNKVRHWIVEEHLTAAGSLHRLLEEYTAIFSKTGDEYLQERLNDIRDVVVRLSAYLSDVLNDAEESGLSGPLIVIADELLPSQAVALGEADVHGIVTQAGSQTSHAALIARSRGIPAVSGVSGLLSKVKTGDTVVVNGSEGIVSINPEAEELAAYRKLEREFFHLKDQLAANRDQPAITRDGTSLKLLANINNVKDVESAVAMGALGVGLYRTEYLYLTHENVPDEDEQFAVYREIFQKSPHHCVTIRTLDIGGDKTVAYLGHNHNEANPFMGWRSIRLSFEHPEFFMSQLRAIMRCAAEVKPGTEGEVNMLFPMITNVEEMRKARHLVRKAEKSLDERGVPRGQVKVGMMLEVPAAAVAIHHLLELVDFVSIGSNDLVQYLTAADRDNPKVSGLCQPLSPAVVMTLKYVIEACNQARIPVTLCGEMAGQPRAFLLLLGMGLRSFSMSPAFIPTIKELANQTTVEHAQRVVEKVMEMKTTNQVKRYLRMELEAISPDIARLDTE</sequence>
<evidence type="ECO:0000256" key="14">
    <source>
        <dbReference type="ARBA" id="ARBA00022842"/>
    </source>
</evidence>
<evidence type="ECO:0000256" key="12">
    <source>
        <dbReference type="ARBA" id="ARBA00022723"/>
    </source>
</evidence>
<keyword evidence="24" id="KW-0670">Pyruvate</keyword>
<dbReference type="GO" id="GO:0009401">
    <property type="term" value="P:phosphoenolpyruvate-dependent sugar phosphotransferase system"/>
    <property type="evidence" value="ECO:0007669"/>
    <property type="project" value="UniProtKB-KW"/>
</dbReference>
<evidence type="ECO:0000259" key="22">
    <source>
        <dbReference type="Pfam" id="PF02896"/>
    </source>
</evidence>
<evidence type="ECO:0000256" key="18">
    <source>
        <dbReference type="PIRSR" id="PIRSR000732-2"/>
    </source>
</evidence>
<dbReference type="PANTHER" id="PTHR46244:SF6">
    <property type="entry name" value="PHOSPHOENOLPYRUVATE-PROTEIN PHOSPHOTRANSFERASE"/>
    <property type="match status" value="1"/>
</dbReference>
<evidence type="ECO:0000256" key="10">
    <source>
        <dbReference type="ARBA" id="ARBA00022679"/>
    </source>
</evidence>
<accession>A0A2S8FHZ0</accession>
<evidence type="ECO:0000256" key="6">
    <source>
        <dbReference type="ARBA" id="ARBA00016544"/>
    </source>
</evidence>
<feature type="domain" description="Phosphotransferase system enzyme I N-terminal" evidence="23">
    <location>
        <begin position="3"/>
        <end position="126"/>
    </location>
</feature>
<evidence type="ECO:0000313" key="25">
    <source>
        <dbReference type="Proteomes" id="UP000239388"/>
    </source>
</evidence>
<dbReference type="GO" id="GO:0005737">
    <property type="term" value="C:cytoplasm"/>
    <property type="evidence" value="ECO:0007669"/>
    <property type="project" value="UniProtKB-SubCell"/>
</dbReference>
<keyword evidence="9 16" id="KW-0762">Sugar transport</keyword>
<dbReference type="PIRSF" id="PIRSF000732">
    <property type="entry name" value="PTS_enzyme_I"/>
    <property type="match status" value="1"/>
</dbReference>
<feature type="binding site" evidence="18">
    <location>
        <position position="297"/>
    </location>
    <ligand>
        <name>phosphoenolpyruvate</name>
        <dbReference type="ChEBI" id="CHEBI:58702"/>
    </ligand>
</feature>
<evidence type="ECO:0000256" key="5">
    <source>
        <dbReference type="ARBA" id="ARBA00012232"/>
    </source>
</evidence>
<feature type="domain" description="PEP-utilising enzyme C-terminal" evidence="22">
    <location>
        <begin position="252"/>
        <end position="547"/>
    </location>
</feature>
<feature type="coiled-coil region" evidence="20">
    <location>
        <begin position="29"/>
        <end position="60"/>
    </location>
</feature>
<evidence type="ECO:0000256" key="8">
    <source>
        <dbReference type="ARBA" id="ARBA00022490"/>
    </source>
</evidence>
<dbReference type="Gene3D" id="1.10.274.10">
    <property type="entry name" value="PtsI, HPr-binding domain"/>
    <property type="match status" value="1"/>
</dbReference>
<dbReference type="NCBIfam" id="TIGR01417">
    <property type="entry name" value="PTS_I_fam"/>
    <property type="match status" value="1"/>
</dbReference>